<keyword evidence="2" id="KW-1185">Reference proteome</keyword>
<evidence type="ECO:0000313" key="2">
    <source>
        <dbReference type="Proteomes" id="UP000078200"/>
    </source>
</evidence>
<reference evidence="1" key="1">
    <citation type="submission" date="2020-05" db="UniProtKB">
        <authorList>
            <consortium name="EnsemblMetazoa"/>
        </authorList>
    </citation>
    <scope>IDENTIFICATION</scope>
    <source>
        <strain evidence="1">TTRI</strain>
    </source>
</reference>
<protein>
    <submittedName>
        <fullName evidence="1">Uncharacterized protein</fullName>
    </submittedName>
</protein>
<organism evidence="1 2">
    <name type="scientific">Glossina austeni</name>
    <name type="common">Savannah tsetse fly</name>
    <dbReference type="NCBI Taxonomy" id="7395"/>
    <lineage>
        <taxon>Eukaryota</taxon>
        <taxon>Metazoa</taxon>
        <taxon>Ecdysozoa</taxon>
        <taxon>Arthropoda</taxon>
        <taxon>Hexapoda</taxon>
        <taxon>Insecta</taxon>
        <taxon>Pterygota</taxon>
        <taxon>Neoptera</taxon>
        <taxon>Endopterygota</taxon>
        <taxon>Diptera</taxon>
        <taxon>Brachycera</taxon>
        <taxon>Muscomorpha</taxon>
        <taxon>Hippoboscoidea</taxon>
        <taxon>Glossinidae</taxon>
        <taxon>Glossina</taxon>
    </lineage>
</organism>
<dbReference type="Proteomes" id="UP000078200">
    <property type="component" value="Unassembled WGS sequence"/>
</dbReference>
<dbReference type="AlphaFoldDB" id="A0A1A9VV37"/>
<proteinExistence type="predicted"/>
<dbReference type="EnsemblMetazoa" id="GAUT048644-RA">
    <property type="protein sequence ID" value="GAUT048644-PA"/>
    <property type="gene ID" value="GAUT048644"/>
</dbReference>
<name>A0A1A9VV37_GLOAU</name>
<accession>A0A1A9VV37</accession>
<dbReference type="VEuPathDB" id="VectorBase:GAUT048644"/>
<sequence length="140" mass="16554">MPEPRFDDFERSGLRKVDWNVNVLYGDELSKEFCHRRNNCPRKKVDEREREFSCAKDYLPFEMTFSKVINHKYAYCSNQKNEPLFVSSYGLKSKCLQTYTCELIHILCIHLKKNILQAIAAIASHFLDYHNTSGGYINYR</sequence>
<evidence type="ECO:0000313" key="1">
    <source>
        <dbReference type="EnsemblMetazoa" id="GAUT048644-PA"/>
    </source>
</evidence>